<dbReference type="SMART" id="SM01417">
    <property type="entry name" value="Solute_trans_a"/>
    <property type="match status" value="1"/>
</dbReference>
<keyword evidence="3 6" id="KW-1133">Transmembrane helix</keyword>
<feature type="transmembrane region" description="Helical" evidence="6">
    <location>
        <begin position="95"/>
        <end position="113"/>
    </location>
</feature>
<keyword evidence="2 6" id="KW-0812">Transmembrane</keyword>
<feature type="compositionally biased region" description="Acidic residues" evidence="5">
    <location>
        <begin position="352"/>
        <end position="365"/>
    </location>
</feature>
<keyword evidence="8" id="KW-1185">Reference proteome</keyword>
<evidence type="ECO:0000256" key="3">
    <source>
        <dbReference type="ARBA" id="ARBA00022989"/>
    </source>
</evidence>
<gene>
    <name evidence="7" type="ORF">JI435_130280</name>
</gene>
<evidence type="ECO:0000256" key="2">
    <source>
        <dbReference type="ARBA" id="ARBA00022692"/>
    </source>
</evidence>
<evidence type="ECO:0000256" key="1">
    <source>
        <dbReference type="ARBA" id="ARBA00004141"/>
    </source>
</evidence>
<evidence type="ECO:0000313" key="7">
    <source>
        <dbReference type="EMBL" id="QRD04302.1"/>
    </source>
</evidence>
<proteinExistence type="predicted"/>
<feature type="transmembrane region" description="Helical" evidence="6">
    <location>
        <begin position="26"/>
        <end position="47"/>
    </location>
</feature>
<feature type="region of interest" description="Disordered" evidence="5">
    <location>
        <begin position="348"/>
        <end position="367"/>
    </location>
</feature>
<accession>A0A7U2FFH4</accession>
<dbReference type="AlphaFoldDB" id="A0A7U2FFH4"/>
<feature type="transmembrane region" description="Helical" evidence="6">
    <location>
        <begin position="230"/>
        <end position="253"/>
    </location>
</feature>
<feature type="transmembrane region" description="Helical" evidence="6">
    <location>
        <begin position="191"/>
        <end position="210"/>
    </location>
</feature>
<name>A0A7U2FFH4_PHANO</name>
<feature type="transmembrane region" description="Helical" evidence="6">
    <location>
        <begin position="62"/>
        <end position="83"/>
    </location>
</feature>
<dbReference type="Pfam" id="PF03619">
    <property type="entry name" value="Solute_trans_a"/>
    <property type="match status" value="1"/>
</dbReference>
<dbReference type="InterPro" id="IPR005178">
    <property type="entry name" value="Ostalpha/TMEM184C"/>
</dbReference>
<reference evidence="8" key="1">
    <citation type="journal article" date="2021" name="BMC Genomics">
        <title>Chromosome-level genome assembly and manually-curated proteome of model necrotroph Parastagonospora nodorum Sn15 reveals a genome-wide trove of candidate effector homologs, and redundancy of virulence-related functions within an accessory chromosome.</title>
        <authorList>
            <person name="Bertazzoni S."/>
            <person name="Jones D.A.B."/>
            <person name="Phan H.T."/>
            <person name="Tan K.-C."/>
            <person name="Hane J.K."/>
        </authorList>
    </citation>
    <scope>NUCLEOTIDE SEQUENCE [LARGE SCALE GENOMIC DNA]</scope>
    <source>
        <strain evidence="8">SN15 / ATCC MYA-4574 / FGSC 10173)</strain>
    </source>
</reference>
<dbReference type="VEuPathDB" id="FungiDB:JI435_130280"/>
<protein>
    <recommendedName>
        <fullName evidence="9">DUF300-domain-containing protein</fullName>
    </recommendedName>
</protein>
<dbReference type="PANTHER" id="PTHR23423">
    <property type="entry name" value="ORGANIC SOLUTE TRANSPORTER-RELATED"/>
    <property type="match status" value="1"/>
</dbReference>
<feature type="transmembrane region" description="Helical" evidence="6">
    <location>
        <begin position="265"/>
        <end position="287"/>
    </location>
</feature>
<comment type="subcellular location">
    <subcellularLocation>
        <location evidence="1">Membrane</location>
        <topology evidence="1">Multi-pass membrane protein</topology>
    </subcellularLocation>
</comment>
<dbReference type="Proteomes" id="UP000663193">
    <property type="component" value="Chromosome 16"/>
</dbReference>
<organism evidence="7 8">
    <name type="scientific">Phaeosphaeria nodorum (strain SN15 / ATCC MYA-4574 / FGSC 10173)</name>
    <name type="common">Glume blotch fungus</name>
    <name type="synonym">Parastagonospora nodorum</name>
    <dbReference type="NCBI Taxonomy" id="321614"/>
    <lineage>
        <taxon>Eukaryota</taxon>
        <taxon>Fungi</taxon>
        <taxon>Dikarya</taxon>
        <taxon>Ascomycota</taxon>
        <taxon>Pezizomycotina</taxon>
        <taxon>Dothideomycetes</taxon>
        <taxon>Pleosporomycetidae</taxon>
        <taxon>Pleosporales</taxon>
        <taxon>Pleosporineae</taxon>
        <taxon>Phaeosphaeriaceae</taxon>
        <taxon>Parastagonospora</taxon>
    </lineage>
</organism>
<keyword evidence="4 6" id="KW-0472">Membrane</keyword>
<evidence type="ECO:0008006" key="9">
    <source>
        <dbReference type="Google" id="ProtNLM"/>
    </source>
</evidence>
<evidence type="ECO:0000256" key="5">
    <source>
        <dbReference type="SAM" id="MobiDB-lite"/>
    </source>
</evidence>
<dbReference type="EMBL" id="CP069038">
    <property type="protein sequence ID" value="QRD04302.1"/>
    <property type="molecule type" value="Genomic_DNA"/>
</dbReference>
<evidence type="ECO:0000313" key="8">
    <source>
        <dbReference type="Proteomes" id="UP000663193"/>
    </source>
</evidence>
<feature type="transmembrane region" description="Helical" evidence="6">
    <location>
        <begin position="150"/>
        <end position="171"/>
    </location>
</feature>
<evidence type="ECO:0000256" key="4">
    <source>
        <dbReference type="ARBA" id="ARBA00023136"/>
    </source>
</evidence>
<dbReference type="OrthoDB" id="5348404at2759"/>
<dbReference type="GO" id="GO:0016020">
    <property type="term" value="C:membrane"/>
    <property type="evidence" value="ECO:0007669"/>
    <property type="project" value="UniProtKB-SubCell"/>
</dbReference>
<evidence type="ECO:0000256" key="6">
    <source>
        <dbReference type="SAM" id="Phobius"/>
    </source>
</evidence>
<sequence length="396" mass="45434">MMGCGFDGNLAAFESPLTEDLAFHQLALILSATFMCLSVSISCWLILDHALHYLKPYEQKHIIRILAVVPTYSILSFLSLLFYDKAVYLELLRSCYDAFAIASYFTLMCHYIAPSLHEQKEYFRNVRPKPWIFPLRNVAIPRSGLTWFNILYIGIFQFCVTRPLFAVIAFATQQTNLYCAYSSEPDKAHTWISLLQGAFVLVAMYCLSQFHKQLNEDLEAHKPALKLHCVKLVTFLCFWQNWLFGILAGQGVLRATPSIADVDILVGFPCMLICFEMTIFAGLYHWAFPYTPYDIDHQLRGSERPTNYTSAPHKAIVDAMNPWDYVKAAARGLRWLFHGVRHRRVDASYQDKEEEDSEKESELEYDTPQVVPGWKVVCTDPDELLHSTDRGPLRGV</sequence>